<gene>
    <name evidence="2" type="ORF">ASPZODRAFT_134571</name>
</gene>
<proteinExistence type="predicted"/>
<dbReference type="STRING" id="1073090.A0A1L9SDH9"/>
<feature type="compositionally biased region" description="Basic residues" evidence="1">
    <location>
        <begin position="16"/>
        <end position="33"/>
    </location>
</feature>
<name>A0A1L9SDH9_9EURO</name>
<evidence type="ECO:0000256" key="1">
    <source>
        <dbReference type="SAM" id="MobiDB-lite"/>
    </source>
</evidence>
<evidence type="ECO:0000313" key="3">
    <source>
        <dbReference type="Proteomes" id="UP000184188"/>
    </source>
</evidence>
<dbReference type="RefSeq" id="XP_022579673.1">
    <property type="nucleotide sequence ID" value="XM_022723568.1"/>
</dbReference>
<accession>A0A1L9SDH9</accession>
<dbReference type="PANTHER" id="PTHR38116:SF1">
    <property type="entry name" value="BZIP DOMAIN-CONTAINING PROTEIN"/>
    <property type="match status" value="1"/>
</dbReference>
<sequence>MEKQIRPHGQPDGGKERKRMQNRLNQRARRVRLKQLDPGAGRSRRPPFRVHRWRLDEQEESVISNDPRRPGGVSGGQDRDSSLPADHQLLHLIQFNTCRALWSIKILLARLTVSLMSCAGQTVPIDTYDVFPAFAVTFSQLPARLGCLAPTPLQTDCFHSTWMNLFPFPRMRDNLITWQACFDHVELVTDLIGNLINTTLFYAGPSGTIPAVAARLVVSKAEDDEITASRTGLIVWGEPHLAESWEATPGFLRKWAWVMAGCDELIESTNRWRRTRGEEPVQVSTLA</sequence>
<dbReference type="VEuPathDB" id="FungiDB:ASPZODRAFT_134571"/>
<evidence type="ECO:0000313" key="2">
    <source>
        <dbReference type="EMBL" id="OJJ45163.1"/>
    </source>
</evidence>
<reference evidence="3" key="1">
    <citation type="journal article" date="2017" name="Genome Biol.">
        <title>Comparative genomics reveals high biological diversity and specific adaptations in the industrially and medically important fungal genus Aspergillus.</title>
        <authorList>
            <person name="de Vries R.P."/>
            <person name="Riley R."/>
            <person name="Wiebenga A."/>
            <person name="Aguilar-Osorio G."/>
            <person name="Amillis S."/>
            <person name="Uchima C.A."/>
            <person name="Anderluh G."/>
            <person name="Asadollahi M."/>
            <person name="Askin M."/>
            <person name="Barry K."/>
            <person name="Battaglia E."/>
            <person name="Bayram O."/>
            <person name="Benocci T."/>
            <person name="Braus-Stromeyer S.A."/>
            <person name="Caldana C."/>
            <person name="Canovas D."/>
            <person name="Cerqueira G.C."/>
            <person name="Chen F."/>
            <person name="Chen W."/>
            <person name="Choi C."/>
            <person name="Clum A."/>
            <person name="Dos Santos R.A."/>
            <person name="Damasio A.R."/>
            <person name="Diallinas G."/>
            <person name="Emri T."/>
            <person name="Fekete E."/>
            <person name="Flipphi M."/>
            <person name="Freyberg S."/>
            <person name="Gallo A."/>
            <person name="Gournas C."/>
            <person name="Habgood R."/>
            <person name="Hainaut M."/>
            <person name="Harispe M.L."/>
            <person name="Henrissat B."/>
            <person name="Hilden K.S."/>
            <person name="Hope R."/>
            <person name="Hossain A."/>
            <person name="Karabika E."/>
            <person name="Karaffa L."/>
            <person name="Karanyi Z."/>
            <person name="Krasevec N."/>
            <person name="Kuo A."/>
            <person name="Kusch H."/>
            <person name="LaButti K."/>
            <person name="Lagendijk E.L."/>
            <person name="Lapidus A."/>
            <person name="Levasseur A."/>
            <person name="Lindquist E."/>
            <person name="Lipzen A."/>
            <person name="Logrieco A.F."/>
            <person name="MacCabe A."/>
            <person name="Maekelae M.R."/>
            <person name="Malavazi I."/>
            <person name="Melin P."/>
            <person name="Meyer V."/>
            <person name="Mielnichuk N."/>
            <person name="Miskei M."/>
            <person name="Molnar A.P."/>
            <person name="Mule G."/>
            <person name="Ngan C.Y."/>
            <person name="Orejas M."/>
            <person name="Orosz E."/>
            <person name="Ouedraogo J.P."/>
            <person name="Overkamp K.M."/>
            <person name="Park H.-S."/>
            <person name="Perrone G."/>
            <person name="Piumi F."/>
            <person name="Punt P.J."/>
            <person name="Ram A.F."/>
            <person name="Ramon A."/>
            <person name="Rauscher S."/>
            <person name="Record E."/>
            <person name="Riano-Pachon D.M."/>
            <person name="Robert V."/>
            <person name="Roehrig J."/>
            <person name="Ruller R."/>
            <person name="Salamov A."/>
            <person name="Salih N.S."/>
            <person name="Samson R.A."/>
            <person name="Sandor E."/>
            <person name="Sanguinetti M."/>
            <person name="Schuetze T."/>
            <person name="Sepcic K."/>
            <person name="Shelest E."/>
            <person name="Sherlock G."/>
            <person name="Sophianopoulou V."/>
            <person name="Squina F.M."/>
            <person name="Sun H."/>
            <person name="Susca A."/>
            <person name="Todd R.B."/>
            <person name="Tsang A."/>
            <person name="Unkles S.E."/>
            <person name="van de Wiele N."/>
            <person name="van Rossen-Uffink D."/>
            <person name="Oliveira J.V."/>
            <person name="Vesth T.C."/>
            <person name="Visser J."/>
            <person name="Yu J.-H."/>
            <person name="Zhou M."/>
            <person name="Andersen M.R."/>
            <person name="Archer D.B."/>
            <person name="Baker S.E."/>
            <person name="Benoit I."/>
            <person name="Brakhage A.A."/>
            <person name="Braus G.H."/>
            <person name="Fischer R."/>
            <person name="Frisvad J.C."/>
            <person name="Goldman G.H."/>
            <person name="Houbraken J."/>
            <person name="Oakley B."/>
            <person name="Pocsi I."/>
            <person name="Scazzocchio C."/>
            <person name="Seiboth B."/>
            <person name="vanKuyk P.A."/>
            <person name="Wortman J."/>
            <person name="Dyer P.S."/>
            <person name="Grigoriev I.V."/>
        </authorList>
    </citation>
    <scope>NUCLEOTIDE SEQUENCE [LARGE SCALE GENOMIC DNA]</scope>
    <source>
        <strain evidence="3">CBS 506.65</strain>
    </source>
</reference>
<organism evidence="2 3">
    <name type="scientific">Penicilliopsis zonata CBS 506.65</name>
    <dbReference type="NCBI Taxonomy" id="1073090"/>
    <lineage>
        <taxon>Eukaryota</taxon>
        <taxon>Fungi</taxon>
        <taxon>Dikarya</taxon>
        <taxon>Ascomycota</taxon>
        <taxon>Pezizomycotina</taxon>
        <taxon>Eurotiomycetes</taxon>
        <taxon>Eurotiomycetidae</taxon>
        <taxon>Eurotiales</taxon>
        <taxon>Aspergillaceae</taxon>
        <taxon>Penicilliopsis</taxon>
    </lineage>
</organism>
<dbReference type="PANTHER" id="PTHR38116">
    <property type="entry name" value="CHROMOSOME 7, WHOLE GENOME SHOTGUN SEQUENCE"/>
    <property type="match status" value="1"/>
</dbReference>
<dbReference type="EMBL" id="KV878346">
    <property type="protein sequence ID" value="OJJ45163.1"/>
    <property type="molecule type" value="Genomic_DNA"/>
</dbReference>
<dbReference type="InterPro" id="IPR021833">
    <property type="entry name" value="DUF3425"/>
</dbReference>
<feature type="compositionally biased region" description="Basic residues" evidence="1">
    <location>
        <begin position="42"/>
        <end position="52"/>
    </location>
</feature>
<dbReference type="AlphaFoldDB" id="A0A1L9SDH9"/>
<dbReference type="OrthoDB" id="125347at2759"/>
<protein>
    <submittedName>
        <fullName evidence="2">Uncharacterized protein</fullName>
    </submittedName>
</protein>
<dbReference type="Pfam" id="PF11905">
    <property type="entry name" value="DUF3425"/>
    <property type="match status" value="1"/>
</dbReference>
<keyword evidence="3" id="KW-1185">Reference proteome</keyword>
<dbReference type="Proteomes" id="UP000184188">
    <property type="component" value="Unassembled WGS sequence"/>
</dbReference>
<dbReference type="GeneID" id="34610033"/>
<feature type="region of interest" description="Disordered" evidence="1">
    <location>
        <begin position="1"/>
        <end position="81"/>
    </location>
</feature>